<evidence type="ECO:0000313" key="8">
    <source>
        <dbReference type="EMBL" id="CAE0667647.1"/>
    </source>
</evidence>
<evidence type="ECO:0000313" key="7">
    <source>
        <dbReference type="EMBL" id="CAE0667645.1"/>
    </source>
</evidence>
<evidence type="ECO:0000256" key="4">
    <source>
        <dbReference type="SAM" id="MobiDB-lite"/>
    </source>
</evidence>
<evidence type="ECO:0000256" key="1">
    <source>
        <dbReference type="ARBA" id="ARBA00022723"/>
    </source>
</evidence>
<keyword evidence="1" id="KW-0479">Metal-binding</keyword>
<dbReference type="EMBL" id="HBIV01026885">
    <property type="protein sequence ID" value="CAE0667645.1"/>
    <property type="molecule type" value="Transcribed_RNA"/>
</dbReference>
<name>A0A6V3NQ74_9EUKA</name>
<feature type="compositionally biased region" description="Basic and acidic residues" evidence="4">
    <location>
        <begin position="12"/>
        <end position="21"/>
    </location>
</feature>
<feature type="domain" description="RanBP2-type" evidence="5">
    <location>
        <begin position="29"/>
        <end position="54"/>
    </location>
</feature>
<dbReference type="EMBL" id="HBIV01026887">
    <property type="protein sequence ID" value="CAE0667647.1"/>
    <property type="molecule type" value="Transcribed_RNA"/>
</dbReference>
<dbReference type="GO" id="GO:0008270">
    <property type="term" value="F:zinc ion binding"/>
    <property type="evidence" value="ECO:0007669"/>
    <property type="project" value="UniProtKB-KW"/>
</dbReference>
<keyword evidence="3" id="KW-0862">Zinc</keyword>
<dbReference type="SMART" id="SM00547">
    <property type="entry name" value="ZnF_RBZ"/>
    <property type="match status" value="1"/>
</dbReference>
<protein>
    <recommendedName>
        <fullName evidence="5">RanBP2-type domain-containing protein</fullName>
    </recommendedName>
</protein>
<feature type="compositionally biased region" description="Basic residues" evidence="4">
    <location>
        <begin position="73"/>
        <end position="82"/>
    </location>
</feature>
<organism evidence="7">
    <name type="scientific">Lotharella globosa</name>
    <dbReference type="NCBI Taxonomy" id="91324"/>
    <lineage>
        <taxon>Eukaryota</taxon>
        <taxon>Sar</taxon>
        <taxon>Rhizaria</taxon>
        <taxon>Cercozoa</taxon>
        <taxon>Chlorarachniophyceae</taxon>
        <taxon>Lotharella</taxon>
    </lineage>
</organism>
<accession>A0A6V3NQ74</accession>
<dbReference type="InterPro" id="IPR001876">
    <property type="entry name" value="Znf_RanBP2"/>
</dbReference>
<dbReference type="Gene3D" id="2.30.30.380">
    <property type="entry name" value="Zn-finger domain of Sec23/24"/>
    <property type="match status" value="1"/>
</dbReference>
<keyword evidence="2" id="KW-0863">Zinc-finger</keyword>
<feature type="compositionally biased region" description="Basic residues" evidence="4">
    <location>
        <begin position="1"/>
        <end position="11"/>
    </location>
</feature>
<feature type="region of interest" description="Disordered" evidence="4">
    <location>
        <begin position="48"/>
        <end position="118"/>
    </location>
</feature>
<gene>
    <name evidence="6" type="ORF">LGLO00237_LOCUS19267</name>
    <name evidence="7" type="ORF">LGLO00237_LOCUS19268</name>
    <name evidence="8" type="ORF">LGLO00237_LOCUS19270</name>
</gene>
<evidence type="ECO:0000256" key="3">
    <source>
        <dbReference type="ARBA" id="ARBA00022833"/>
    </source>
</evidence>
<reference evidence="7" key="1">
    <citation type="submission" date="2021-01" db="EMBL/GenBank/DDBJ databases">
        <authorList>
            <person name="Corre E."/>
            <person name="Pelletier E."/>
            <person name="Niang G."/>
            <person name="Scheremetjew M."/>
            <person name="Finn R."/>
            <person name="Kale V."/>
            <person name="Holt S."/>
            <person name="Cochrane G."/>
            <person name="Meng A."/>
            <person name="Brown T."/>
            <person name="Cohen L."/>
        </authorList>
    </citation>
    <scope>NUCLEOTIDE SEQUENCE</scope>
    <source>
        <strain evidence="7">CCCM811</strain>
    </source>
</reference>
<proteinExistence type="predicted"/>
<evidence type="ECO:0000256" key="2">
    <source>
        <dbReference type="ARBA" id="ARBA00022771"/>
    </source>
</evidence>
<feature type="compositionally biased region" description="Basic residues" evidence="4">
    <location>
        <begin position="91"/>
        <end position="106"/>
    </location>
</feature>
<dbReference type="SUPFAM" id="SSF90209">
    <property type="entry name" value="Ran binding protein zinc finger-like"/>
    <property type="match status" value="1"/>
</dbReference>
<dbReference type="AlphaFoldDB" id="A0A6V3NQ74"/>
<sequence length="118" mass="13841">MMWGGRRREKKKSTQEKKVPKSESVVDAGPWECTRCTFLNTSGKATECSVCGTERPKKSPTTQLHTPHFSTHNLKKDKRKKQTPIINTHETKKKKDKRERQRKRKTKNESKKLFTNEE</sequence>
<feature type="compositionally biased region" description="Basic and acidic residues" evidence="4">
    <location>
        <begin position="107"/>
        <end position="118"/>
    </location>
</feature>
<evidence type="ECO:0000259" key="5">
    <source>
        <dbReference type="SMART" id="SM00547"/>
    </source>
</evidence>
<dbReference type="InterPro" id="IPR036443">
    <property type="entry name" value="Znf_RanBP2_sf"/>
</dbReference>
<feature type="region of interest" description="Disordered" evidence="4">
    <location>
        <begin position="1"/>
        <end position="26"/>
    </location>
</feature>
<feature type="compositionally biased region" description="Polar residues" evidence="4">
    <location>
        <begin position="59"/>
        <end position="72"/>
    </location>
</feature>
<evidence type="ECO:0000313" key="6">
    <source>
        <dbReference type="EMBL" id="CAE0667644.1"/>
    </source>
</evidence>
<dbReference type="EMBL" id="HBIV01026884">
    <property type="protein sequence ID" value="CAE0667644.1"/>
    <property type="molecule type" value="Transcribed_RNA"/>
</dbReference>